<name>A0A1Q6DVD3_METT1</name>
<reference evidence="1" key="1">
    <citation type="submission" date="2016-12" db="EMBL/GenBank/DDBJ databases">
        <title>Discovery of methanogenic haloarchaea.</title>
        <authorList>
            <person name="Sorokin D.Y."/>
            <person name="Makarova K.S."/>
            <person name="Abbas B."/>
            <person name="Ferrer M."/>
            <person name="Golyshin P.N."/>
        </authorList>
    </citation>
    <scope>NUCLEOTIDE SEQUENCE [LARGE SCALE GENOMIC DNA]</scope>
    <source>
        <strain evidence="1">HMET1</strain>
    </source>
</reference>
<evidence type="ECO:0000313" key="1">
    <source>
        <dbReference type="EMBL" id="OKY78331.1"/>
    </source>
</evidence>
<dbReference type="Proteomes" id="UP000185744">
    <property type="component" value="Unassembled WGS sequence"/>
</dbReference>
<evidence type="ECO:0000313" key="2">
    <source>
        <dbReference type="Proteomes" id="UP000185744"/>
    </source>
</evidence>
<dbReference type="STRING" id="1903181.BTN85_0820"/>
<organism evidence="1 2">
    <name type="scientific">Methanohalarchaeum thermophilum</name>
    <dbReference type="NCBI Taxonomy" id="1903181"/>
    <lineage>
        <taxon>Archaea</taxon>
        <taxon>Methanobacteriati</taxon>
        <taxon>Methanobacteriota</taxon>
        <taxon>Methanonatronarchaeia</taxon>
        <taxon>Methanonatronarchaeales</taxon>
        <taxon>Methanonatronarchaeaceae</taxon>
        <taxon>Candidatus Methanohalarchaeum</taxon>
    </lineage>
</organism>
<accession>A0A1Q6DVD3</accession>
<keyword evidence="2" id="KW-1185">Reference proteome</keyword>
<dbReference type="InParanoid" id="A0A1Q6DVD3"/>
<comment type="caution">
    <text evidence="1">The sequence shown here is derived from an EMBL/GenBank/DDBJ whole genome shotgun (WGS) entry which is preliminary data.</text>
</comment>
<dbReference type="EMBL" id="MSDW01000001">
    <property type="protein sequence ID" value="OKY78331.1"/>
    <property type="molecule type" value="Genomic_DNA"/>
</dbReference>
<proteinExistence type="predicted"/>
<protein>
    <submittedName>
        <fullName evidence="1">Uncharacterized protein</fullName>
    </submittedName>
</protein>
<gene>
    <name evidence="1" type="ORF">BTN85_0820</name>
</gene>
<sequence length="99" mass="11877">MSKELFKEQENQILPRKIRDRYIELKRKLRSFDSVRFIDETSKKTDSGLIYKKLIFFKGPILYILRAKKKASNGYYQVKIKKKEDVKLDRISAKSMEDL</sequence>
<dbReference type="AlphaFoldDB" id="A0A1Q6DVD3"/>